<organism evidence="1 2">
    <name type="scientific">Fictibacillus barbaricus</name>
    <dbReference type="NCBI Taxonomy" id="182136"/>
    <lineage>
        <taxon>Bacteria</taxon>
        <taxon>Bacillati</taxon>
        <taxon>Bacillota</taxon>
        <taxon>Bacilli</taxon>
        <taxon>Bacillales</taxon>
        <taxon>Fictibacillaceae</taxon>
        <taxon>Fictibacillus</taxon>
    </lineage>
</organism>
<evidence type="ECO:0000313" key="1">
    <source>
        <dbReference type="EMBL" id="MDR7072623.1"/>
    </source>
</evidence>
<keyword evidence="2" id="KW-1185">Reference proteome</keyword>
<proteinExistence type="predicted"/>
<protein>
    <recommendedName>
        <fullName evidence="3">PadR family transcriptional regulator</fullName>
    </recommendedName>
</protein>
<dbReference type="Proteomes" id="UP001258181">
    <property type="component" value="Unassembled WGS sequence"/>
</dbReference>
<evidence type="ECO:0000313" key="2">
    <source>
        <dbReference type="Proteomes" id="UP001258181"/>
    </source>
</evidence>
<comment type="caution">
    <text evidence="1">The sequence shown here is derived from an EMBL/GenBank/DDBJ whole genome shotgun (WGS) entry which is preliminary data.</text>
</comment>
<dbReference type="EMBL" id="JAVDWA010000002">
    <property type="protein sequence ID" value="MDR7072623.1"/>
    <property type="molecule type" value="Genomic_DNA"/>
</dbReference>
<gene>
    <name evidence="1" type="ORF">J2X07_001600</name>
</gene>
<evidence type="ECO:0008006" key="3">
    <source>
        <dbReference type="Google" id="ProtNLM"/>
    </source>
</evidence>
<accession>A0ABU1TZI2</accession>
<reference evidence="1 2" key="1">
    <citation type="submission" date="2023-07" db="EMBL/GenBank/DDBJ databases">
        <title>Sorghum-associated microbial communities from plants grown in Nebraska, USA.</title>
        <authorList>
            <person name="Schachtman D."/>
        </authorList>
    </citation>
    <scope>NUCLEOTIDE SEQUENCE [LARGE SCALE GENOMIC DNA]</scope>
    <source>
        <strain evidence="1 2">BE211</strain>
    </source>
</reference>
<dbReference type="InterPro" id="IPR025177">
    <property type="entry name" value="MciZ"/>
</dbReference>
<name>A0ABU1TZI2_9BACL</name>
<dbReference type="Pfam" id="PF13072">
    <property type="entry name" value="MciZ"/>
    <property type="match status" value="1"/>
</dbReference>
<sequence>MVKIYLQPNGITLVGKAWQIKYMLKNYMKQHELVSDWINATAPKK</sequence>